<evidence type="ECO:0000256" key="1">
    <source>
        <dbReference type="SAM" id="Phobius"/>
    </source>
</evidence>
<evidence type="ECO:0000313" key="2">
    <source>
        <dbReference type="EMBL" id="PTM36026.1"/>
    </source>
</evidence>
<keyword evidence="1" id="KW-0812">Transmembrane</keyword>
<feature type="transmembrane region" description="Helical" evidence="1">
    <location>
        <begin position="68"/>
        <end position="88"/>
    </location>
</feature>
<dbReference type="EMBL" id="PZPP01000010">
    <property type="protein sequence ID" value="PTM36026.1"/>
    <property type="molecule type" value="Genomic_DNA"/>
</dbReference>
<proteinExistence type="predicted"/>
<keyword evidence="1" id="KW-0472">Membrane</keyword>
<comment type="caution">
    <text evidence="2">The sequence shown here is derived from an EMBL/GenBank/DDBJ whole genome shotgun (WGS) entry which is preliminary data.</text>
</comment>
<evidence type="ECO:0000313" key="3">
    <source>
        <dbReference type="Proteomes" id="UP000241614"/>
    </source>
</evidence>
<feature type="transmembrane region" description="Helical" evidence="1">
    <location>
        <begin position="44"/>
        <end position="62"/>
    </location>
</feature>
<accession>A0A2T4Y1H6</accession>
<protein>
    <submittedName>
        <fullName evidence="2">Uncharacterized protein</fullName>
    </submittedName>
</protein>
<reference evidence="2 3" key="1">
    <citation type="submission" date="2018-04" db="EMBL/GenBank/DDBJ databases">
        <title>Genome sequencing reveals highly heavy metal resistance and biotechnology application of the novel Enterobacter cloacae amazonensis isolated from wastewater river in Manaus - Amazonas.</title>
        <authorList>
            <person name="Astolfi M.C.T."/>
            <person name="Carvalho E.B.D.S."/>
            <person name="Lacerda L.B."/>
            <person name="Pinto M.V."/>
            <person name="Nogueira V.B."/>
            <person name="Barros A.M."/>
            <person name="Astolfi-Filho S."/>
        </authorList>
    </citation>
    <scope>NUCLEOTIDE SEQUENCE [LARGE SCALE GENOMIC DNA]</scope>
    <source>
        <strain evidence="3">amazonensis</strain>
    </source>
</reference>
<gene>
    <name evidence="2" type="ORF">DA103_09670</name>
</gene>
<sequence>MRKNSIFYSGQRRSDVSNSYLLGNGYRGFNPILKRFTGQDNMSPFDAGGGTVLPIAVVIALITLMHPGMVHCWILFSSLQVLLGVMFAEPLKKWKLPDRQ</sequence>
<dbReference type="Proteomes" id="UP000241614">
    <property type="component" value="Unassembled WGS sequence"/>
</dbReference>
<dbReference type="AlphaFoldDB" id="A0A2T4Y1H6"/>
<name>A0A2T4Y1H6_ENTCL</name>
<organism evidence="2 3">
    <name type="scientific">Enterobacter cloacae</name>
    <dbReference type="NCBI Taxonomy" id="550"/>
    <lineage>
        <taxon>Bacteria</taxon>
        <taxon>Pseudomonadati</taxon>
        <taxon>Pseudomonadota</taxon>
        <taxon>Gammaproteobacteria</taxon>
        <taxon>Enterobacterales</taxon>
        <taxon>Enterobacteriaceae</taxon>
        <taxon>Enterobacter</taxon>
        <taxon>Enterobacter cloacae complex</taxon>
    </lineage>
</organism>
<keyword evidence="1" id="KW-1133">Transmembrane helix</keyword>